<sequence length="574" mass="63235">MDPVMADMAKVLIETCFGEYIAKYRRTEEGFRQLLQTKYNDNIDEFRERFFKPTLQLLKILQDQGFPLSTSKYKLVHLISPEIPYEAGDMFFQVGQSQPGTLSLKFTKYDHVRNVIRLQNSHVPEKDYRTAFTDQYFQDLRTLASNTGNIGDVLMRTCIVITKDGAVARVETSNIMEETHVNVIGSMTPEQKHAIAEKLDKDPVLRTTDDRDDWLGLTERLAAEGTLEAGFAAKMNACVAQGSPTMKLLEMLGRRDPRYPTARLLDHLKQMKRNDAVEAFNHASETKRRKDFQKTRAHTVNLGELAMGLQHTKLSKEESGSDPCLPDSADRLHSDAEGNLAGDKTPSFLSQSCPRGVLQRSNTVPTPPQERQPTSVPVHPVSNTVPTPTQQQPTSVPVQPVSNAVPTPAQVQEQTTVPIQPMNQHTELSSPQQLSQPHDVVSESLTVDLHVTGAPNELQATPEYPMPNDLPDNPGYPEVETAVASSSRTFQNPKPIAVHENPVTSQIGQTQNGEPETNPSYPAVSEAVTGPTASPQLPLETGNSSSSGGTGLVGQTATEANQEYPPVERAVQSN</sequence>
<dbReference type="Proteomes" id="UP000838412">
    <property type="component" value="Chromosome 9"/>
</dbReference>
<proteinExistence type="predicted"/>
<accession>A0A8K0AFW2</accession>
<name>A0A8K0AFW2_BRALA</name>
<dbReference type="EMBL" id="OV696694">
    <property type="protein sequence ID" value="CAH1274275.1"/>
    <property type="molecule type" value="Genomic_DNA"/>
</dbReference>
<keyword evidence="3" id="KW-1185">Reference proteome</keyword>
<dbReference type="AlphaFoldDB" id="A0A8K0AFW2"/>
<dbReference type="OrthoDB" id="5959479at2759"/>
<dbReference type="Gene3D" id="1.10.533.10">
    <property type="entry name" value="Death Domain, Fas"/>
    <property type="match status" value="1"/>
</dbReference>
<feature type="compositionally biased region" description="Polar residues" evidence="1">
    <location>
        <begin position="483"/>
        <end position="492"/>
    </location>
</feature>
<feature type="region of interest" description="Disordered" evidence="1">
    <location>
        <begin position="457"/>
        <end position="574"/>
    </location>
</feature>
<protein>
    <submittedName>
        <fullName evidence="2">Hypp5285 protein</fullName>
    </submittedName>
</protein>
<feature type="region of interest" description="Disordered" evidence="1">
    <location>
        <begin position="314"/>
        <end position="411"/>
    </location>
</feature>
<organism evidence="2 3">
    <name type="scientific">Branchiostoma lanceolatum</name>
    <name type="common">Common lancelet</name>
    <name type="synonym">Amphioxus lanceolatum</name>
    <dbReference type="NCBI Taxonomy" id="7740"/>
    <lineage>
        <taxon>Eukaryota</taxon>
        <taxon>Metazoa</taxon>
        <taxon>Chordata</taxon>
        <taxon>Cephalochordata</taxon>
        <taxon>Leptocardii</taxon>
        <taxon>Amphioxiformes</taxon>
        <taxon>Branchiostomatidae</taxon>
        <taxon>Branchiostoma</taxon>
    </lineage>
</organism>
<evidence type="ECO:0000313" key="3">
    <source>
        <dbReference type="Proteomes" id="UP000838412"/>
    </source>
</evidence>
<dbReference type="InterPro" id="IPR011029">
    <property type="entry name" value="DEATH-like_dom_sf"/>
</dbReference>
<evidence type="ECO:0000313" key="2">
    <source>
        <dbReference type="EMBL" id="CAH1274275.1"/>
    </source>
</evidence>
<feature type="compositionally biased region" description="Polar residues" evidence="1">
    <location>
        <begin position="502"/>
        <end position="520"/>
    </location>
</feature>
<reference evidence="2" key="1">
    <citation type="submission" date="2022-01" db="EMBL/GenBank/DDBJ databases">
        <authorList>
            <person name="Braso-Vives M."/>
        </authorList>
    </citation>
    <scope>NUCLEOTIDE SEQUENCE</scope>
</reference>
<evidence type="ECO:0000256" key="1">
    <source>
        <dbReference type="SAM" id="MobiDB-lite"/>
    </source>
</evidence>
<feature type="compositionally biased region" description="Low complexity" evidence="1">
    <location>
        <begin position="380"/>
        <end position="403"/>
    </location>
</feature>
<dbReference type="SUPFAM" id="SSF47986">
    <property type="entry name" value="DEATH domain"/>
    <property type="match status" value="1"/>
</dbReference>
<feature type="compositionally biased region" description="Polar residues" evidence="1">
    <location>
        <begin position="347"/>
        <end position="364"/>
    </location>
</feature>
<gene>
    <name evidence="2" type="primary">Hypp5285</name>
    <name evidence="2" type="ORF">BLAG_LOCUS25354</name>
</gene>